<keyword evidence="14" id="KW-1185">Reference proteome</keyword>
<dbReference type="InterPro" id="IPR002524">
    <property type="entry name" value="Cation_efflux"/>
</dbReference>
<keyword evidence="6 10" id="KW-1133">Transmembrane helix</keyword>
<evidence type="ECO:0000256" key="5">
    <source>
        <dbReference type="ARBA" id="ARBA00022906"/>
    </source>
</evidence>
<evidence type="ECO:0000256" key="2">
    <source>
        <dbReference type="ARBA" id="ARBA00008873"/>
    </source>
</evidence>
<keyword evidence="8 10" id="KW-0472">Membrane</keyword>
<feature type="transmembrane region" description="Helical" evidence="10">
    <location>
        <begin position="31"/>
        <end position="52"/>
    </location>
</feature>
<sequence>MAHHHDHSHDHSHSHGGHSHGIPADGNFGKAFGWGIGLNLVFVAAEAASGFWGNSAALLSDAGHNLSDVLSLALAWGAALLAKRQASARYTYGYKSATIQAALVNAALLYAALGFILWETIDHLRHPEPVDSKLVMLMAGAGIIVNGFTAWLFSSGQKGDVNIRGAYLHMLTDALVSVGVVIGGALVYFTNWLWLDPVISFLILGIIAYGSWGLLRETVQLSLQAVPDGIELPAVRQFLLDQPGVTQVHDLHVWPLSTQETALTAHLVRPATGQDNQFLSYLQTELWEHFNIGHITVQLEDTTPVPHEDSCHGCEAAQQSVAAAG</sequence>
<evidence type="ECO:0000256" key="6">
    <source>
        <dbReference type="ARBA" id="ARBA00022989"/>
    </source>
</evidence>
<dbReference type="Gene3D" id="1.20.1510.10">
    <property type="entry name" value="Cation efflux protein transmembrane domain"/>
    <property type="match status" value="1"/>
</dbReference>
<feature type="transmembrane region" description="Helical" evidence="10">
    <location>
        <begin position="194"/>
        <end position="215"/>
    </location>
</feature>
<comment type="similarity">
    <text evidence="2">Belongs to the cation diffusion facilitator (CDF) transporter (TC 2.A.4) family. SLC30A subfamily.</text>
</comment>
<reference evidence="13 14" key="1">
    <citation type="submission" date="2022-04" db="EMBL/GenBank/DDBJ databases">
        <title>Hymenobacter sp. isolated from the air.</title>
        <authorList>
            <person name="Won M."/>
            <person name="Lee C.-M."/>
            <person name="Woen H.-Y."/>
            <person name="Kwon S.-W."/>
        </authorList>
    </citation>
    <scope>NUCLEOTIDE SEQUENCE [LARGE SCALE GENOMIC DNA]</scope>
    <source>
        <strain evidence="14">5413 J-13</strain>
    </source>
</reference>
<comment type="subcellular location">
    <subcellularLocation>
        <location evidence="1">Membrane</location>
        <topology evidence="1">Multi-pass membrane protein</topology>
    </subcellularLocation>
</comment>
<evidence type="ECO:0000256" key="10">
    <source>
        <dbReference type="SAM" id="Phobius"/>
    </source>
</evidence>
<feature type="transmembrane region" description="Helical" evidence="10">
    <location>
        <begin position="133"/>
        <end position="154"/>
    </location>
</feature>
<dbReference type="SUPFAM" id="SSF160240">
    <property type="entry name" value="Cation efflux protein cytoplasmic domain-like"/>
    <property type="match status" value="1"/>
</dbReference>
<keyword evidence="7" id="KW-0406">Ion transport</keyword>
<dbReference type="InterPro" id="IPR050681">
    <property type="entry name" value="CDF/SLC30A"/>
</dbReference>
<dbReference type="PANTHER" id="PTHR11562">
    <property type="entry name" value="CATION EFFLUX PROTEIN/ ZINC TRANSPORTER"/>
    <property type="match status" value="1"/>
</dbReference>
<evidence type="ECO:0000313" key="13">
    <source>
        <dbReference type="EMBL" id="UOR04453.1"/>
    </source>
</evidence>
<evidence type="ECO:0000256" key="3">
    <source>
        <dbReference type="ARBA" id="ARBA00022448"/>
    </source>
</evidence>
<organism evidence="13 14">
    <name type="scientific">Hymenobacter aerilatus</name>
    <dbReference type="NCBI Taxonomy" id="2932251"/>
    <lineage>
        <taxon>Bacteria</taxon>
        <taxon>Pseudomonadati</taxon>
        <taxon>Bacteroidota</taxon>
        <taxon>Cytophagia</taxon>
        <taxon>Cytophagales</taxon>
        <taxon>Hymenobacteraceae</taxon>
        <taxon>Hymenobacter</taxon>
    </lineage>
</organism>
<dbReference type="EMBL" id="CP095053">
    <property type="protein sequence ID" value="UOR04453.1"/>
    <property type="molecule type" value="Genomic_DNA"/>
</dbReference>
<name>A0A8T9SUP8_9BACT</name>
<feature type="region of interest" description="Disordered" evidence="9">
    <location>
        <begin position="1"/>
        <end position="20"/>
    </location>
</feature>
<dbReference type="InterPro" id="IPR058533">
    <property type="entry name" value="Cation_efflux_TM"/>
</dbReference>
<feature type="domain" description="Cation efflux protein cytoplasmic" evidence="12">
    <location>
        <begin position="227"/>
        <end position="301"/>
    </location>
</feature>
<accession>A0A8T9SUP8</accession>
<dbReference type="SUPFAM" id="SSF161111">
    <property type="entry name" value="Cation efflux protein transmembrane domain-like"/>
    <property type="match status" value="1"/>
</dbReference>
<dbReference type="InterPro" id="IPR027469">
    <property type="entry name" value="Cation_efflux_TMD_sf"/>
</dbReference>
<dbReference type="AlphaFoldDB" id="A0A8T9SUP8"/>
<dbReference type="Pfam" id="PF16916">
    <property type="entry name" value="ZT_dimer"/>
    <property type="match status" value="1"/>
</dbReference>
<evidence type="ECO:0000259" key="12">
    <source>
        <dbReference type="Pfam" id="PF16916"/>
    </source>
</evidence>
<dbReference type="InterPro" id="IPR027470">
    <property type="entry name" value="Cation_efflux_CTD"/>
</dbReference>
<dbReference type="RefSeq" id="WP_245092085.1">
    <property type="nucleotide sequence ID" value="NZ_CP095053.1"/>
</dbReference>
<dbReference type="InterPro" id="IPR036837">
    <property type="entry name" value="Cation_efflux_CTD_sf"/>
</dbReference>
<keyword evidence="5" id="KW-0864">Zinc transport</keyword>
<evidence type="ECO:0000256" key="8">
    <source>
        <dbReference type="ARBA" id="ARBA00023136"/>
    </source>
</evidence>
<evidence type="ECO:0000256" key="1">
    <source>
        <dbReference type="ARBA" id="ARBA00004141"/>
    </source>
</evidence>
<evidence type="ECO:0000313" key="14">
    <source>
        <dbReference type="Proteomes" id="UP000829925"/>
    </source>
</evidence>
<feature type="transmembrane region" description="Helical" evidence="10">
    <location>
        <begin position="166"/>
        <end position="188"/>
    </location>
</feature>
<gene>
    <name evidence="13" type="ORF">MUN82_16085</name>
</gene>
<evidence type="ECO:0000259" key="11">
    <source>
        <dbReference type="Pfam" id="PF01545"/>
    </source>
</evidence>
<dbReference type="Pfam" id="PF01545">
    <property type="entry name" value="Cation_efflux"/>
    <property type="match status" value="1"/>
</dbReference>
<dbReference type="GO" id="GO:0005886">
    <property type="term" value="C:plasma membrane"/>
    <property type="evidence" value="ECO:0007669"/>
    <property type="project" value="TreeGrafter"/>
</dbReference>
<keyword evidence="4 10" id="KW-0812">Transmembrane</keyword>
<keyword evidence="3" id="KW-0813">Transport</keyword>
<keyword evidence="5" id="KW-0862">Zinc</keyword>
<evidence type="ECO:0000256" key="7">
    <source>
        <dbReference type="ARBA" id="ARBA00023065"/>
    </source>
</evidence>
<protein>
    <submittedName>
        <fullName evidence="13">Cation diffusion facilitator family transporter</fullName>
    </submittedName>
</protein>
<dbReference type="PANTHER" id="PTHR11562:SF17">
    <property type="entry name" value="RE54080P-RELATED"/>
    <property type="match status" value="1"/>
</dbReference>
<dbReference type="GO" id="GO:0005385">
    <property type="term" value="F:zinc ion transmembrane transporter activity"/>
    <property type="evidence" value="ECO:0007669"/>
    <property type="project" value="TreeGrafter"/>
</dbReference>
<dbReference type="Proteomes" id="UP000829925">
    <property type="component" value="Chromosome"/>
</dbReference>
<dbReference type="KEGG" id="haei:MUN82_16085"/>
<feature type="domain" description="Cation efflux protein transmembrane" evidence="11">
    <location>
        <begin position="36"/>
        <end position="220"/>
    </location>
</feature>
<proteinExistence type="inferred from homology"/>
<evidence type="ECO:0000256" key="4">
    <source>
        <dbReference type="ARBA" id="ARBA00022692"/>
    </source>
</evidence>
<feature type="transmembrane region" description="Helical" evidence="10">
    <location>
        <begin position="102"/>
        <end position="121"/>
    </location>
</feature>
<dbReference type="NCBIfam" id="TIGR01297">
    <property type="entry name" value="CDF"/>
    <property type="match status" value="1"/>
</dbReference>
<evidence type="ECO:0000256" key="9">
    <source>
        <dbReference type="SAM" id="MobiDB-lite"/>
    </source>
</evidence>